<dbReference type="AlphaFoldDB" id="A0A2S7AH38"/>
<evidence type="ECO:0000313" key="2">
    <source>
        <dbReference type="EMBL" id="PPU09233.1"/>
    </source>
</evidence>
<reference evidence="2 3" key="1">
    <citation type="submission" date="2016-08" db="EMBL/GenBank/DDBJ databases">
        <title>Evolution of the type three secretion system and type three effector repertoires in Xanthomonas.</title>
        <authorList>
            <person name="Merda D."/>
            <person name="Briand M."/>
            <person name="Bosis E."/>
            <person name="Rousseau C."/>
            <person name="Portier P."/>
            <person name="Jacques M.-A."/>
            <person name="Fischer-Le Saux M."/>
        </authorList>
    </citation>
    <scope>NUCLEOTIDE SEQUENCE [LARGE SCALE GENOMIC DNA]</scope>
    <source>
        <strain evidence="2 3">CFBP 7645</strain>
    </source>
</reference>
<dbReference type="SUPFAM" id="SSF54975">
    <property type="entry name" value="Acylphosphatase/BLUF domain-like"/>
    <property type="match status" value="1"/>
</dbReference>
<evidence type="ECO:0000259" key="1">
    <source>
        <dbReference type="PROSITE" id="PS50925"/>
    </source>
</evidence>
<gene>
    <name evidence="2" type="ORF">XarjCFBP7645_02640</name>
</gene>
<proteinExistence type="predicted"/>
<dbReference type="Pfam" id="PF04940">
    <property type="entry name" value="BLUF"/>
    <property type="match status" value="1"/>
</dbReference>
<protein>
    <recommendedName>
        <fullName evidence="1">BLUF domain-containing protein</fullName>
    </recommendedName>
</protein>
<sequence length="147" mass="16813">MDVDVIETIRLPNPPLRAVAYVSEVRRPWSVAEIDRLLVSSSAVNAQLSITGVLLYDGLRFFQYIEGPPANLFDTYDRIKRSSRHDLIAEMYNDRITARHFPQWQMACRKVQLGSILEVSAQRWSRTRLALGALGEKPEVIQQLLAF</sequence>
<accession>A0A2S7AH38</accession>
<dbReference type="Gene3D" id="3.30.70.100">
    <property type="match status" value="1"/>
</dbReference>
<dbReference type="InterPro" id="IPR036046">
    <property type="entry name" value="Acylphosphatase-like_dom_sf"/>
</dbReference>
<dbReference type="RefSeq" id="WP_104536124.1">
    <property type="nucleotide sequence ID" value="NZ_MIGY01000001.1"/>
</dbReference>
<dbReference type="EMBL" id="MIGY01000001">
    <property type="protein sequence ID" value="PPU09233.1"/>
    <property type="molecule type" value="Genomic_DNA"/>
</dbReference>
<evidence type="ECO:0000313" key="3">
    <source>
        <dbReference type="Proteomes" id="UP000239204"/>
    </source>
</evidence>
<dbReference type="Proteomes" id="UP000239204">
    <property type="component" value="Unassembled WGS sequence"/>
</dbReference>
<dbReference type="GO" id="GO:0071949">
    <property type="term" value="F:FAD binding"/>
    <property type="evidence" value="ECO:0007669"/>
    <property type="project" value="InterPro"/>
</dbReference>
<organism evidence="2 3">
    <name type="scientific">Xanthomonas arboricola</name>
    <dbReference type="NCBI Taxonomy" id="56448"/>
    <lineage>
        <taxon>Bacteria</taxon>
        <taxon>Pseudomonadati</taxon>
        <taxon>Pseudomonadota</taxon>
        <taxon>Gammaproteobacteria</taxon>
        <taxon>Lysobacterales</taxon>
        <taxon>Lysobacteraceae</taxon>
        <taxon>Xanthomonas</taxon>
    </lineage>
</organism>
<dbReference type="GO" id="GO:0009882">
    <property type="term" value="F:blue light photoreceptor activity"/>
    <property type="evidence" value="ECO:0007669"/>
    <property type="project" value="InterPro"/>
</dbReference>
<dbReference type="PROSITE" id="PS50925">
    <property type="entry name" value="BLUF"/>
    <property type="match status" value="1"/>
</dbReference>
<name>A0A2S7AH38_9XANT</name>
<comment type="caution">
    <text evidence="2">The sequence shown here is derived from an EMBL/GenBank/DDBJ whole genome shotgun (WGS) entry which is preliminary data.</text>
</comment>
<dbReference type="SMART" id="SM01034">
    <property type="entry name" value="BLUF"/>
    <property type="match status" value="1"/>
</dbReference>
<dbReference type="InterPro" id="IPR007024">
    <property type="entry name" value="BLUF_domain"/>
</dbReference>
<feature type="domain" description="BLUF" evidence="1">
    <location>
        <begin position="16"/>
        <end position="107"/>
    </location>
</feature>